<dbReference type="Proteomes" id="UP000005666">
    <property type="component" value="Chromosome 2"/>
</dbReference>
<proteinExistence type="predicted"/>
<gene>
    <name evidence="2" type="primary">TPHA0B03635</name>
    <name evidence="2" type="ordered locus">TPHA_0B03635</name>
</gene>
<feature type="compositionally biased region" description="Polar residues" evidence="1">
    <location>
        <begin position="10"/>
        <end position="21"/>
    </location>
</feature>
<dbReference type="EMBL" id="HE612857">
    <property type="protein sequence ID" value="CCE62034.1"/>
    <property type="molecule type" value="Genomic_DNA"/>
</dbReference>
<reference evidence="2 3" key="1">
    <citation type="journal article" date="2011" name="Proc. Natl. Acad. Sci. U.S.A.">
        <title>Evolutionary erosion of yeast sex chromosomes by mating-type switching accidents.</title>
        <authorList>
            <person name="Gordon J.L."/>
            <person name="Armisen D."/>
            <person name="Proux-Wera E."/>
            <person name="Oheigeartaigh S.S."/>
            <person name="Byrne K.P."/>
            <person name="Wolfe K.H."/>
        </authorList>
    </citation>
    <scope>NUCLEOTIDE SEQUENCE [LARGE SCALE GENOMIC DNA]</scope>
    <source>
        <strain evidence="3">ATCC 24235 / CBS 4417 / NBRC 1672 / NRRL Y-8282 / UCD 70-5</strain>
    </source>
</reference>
<dbReference type="RefSeq" id="XP_003684468.1">
    <property type="nucleotide sequence ID" value="XM_003684420.1"/>
</dbReference>
<evidence type="ECO:0000313" key="2">
    <source>
        <dbReference type="EMBL" id="CCE62034.1"/>
    </source>
</evidence>
<dbReference type="HOGENOM" id="CLU_045172_0_0_1"/>
<dbReference type="eggNOG" id="ENOG502SYGU">
    <property type="taxonomic scope" value="Eukaryota"/>
</dbReference>
<organism evidence="2 3">
    <name type="scientific">Tetrapisispora phaffii (strain ATCC 24235 / CBS 4417 / NBRC 1672 / NRRL Y-8282 / UCD 70-5)</name>
    <name type="common">Yeast</name>
    <name type="synonym">Fabospora phaffii</name>
    <dbReference type="NCBI Taxonomy" id="1071381"/>
    <lineage>
        <taxon>Eukaryota</taxon>
        <taxon>Fungi</taxon>
        <taxon>Dikarya</taxon>
        <taxon>Ascomycota</taxon>
        <taxon>Saccharomycotina</taxon>
        <taxon>Saccharomycetes</taxon>
        <taxon>Saccharomycetales</taxon>
        <taxon>Saccharomycetaceae</taxon>
        <taxon>Tetrapisispora</taxon>
    </lineage>
</organism>
<accession>G8BPV3</accession>
<dbReference type="AlphaFoldDB" id="G8BPV3"/>
<evidence type="ECO:0000256" key="1">
    <source>
        <dbReference type="SAM" id="MobiDB-lite"/>
    </source>
</evidence>
<protein>
    <submittedName>
        <fullName evidence="2">Uncharacterized protein</fullName>
    </submittedName>
</protein>
<feature type="region of interest" description="Disordered" evidence="1">
    <location>
        <begin position="1"/>
        <end position="21"/>
    </location>
</feature>
<sequence length="471" mass="54460">MDYTRATEVANDTNLDVGTNQHKLVSPHGGLTRMDNDHSSSQVVKETLQSNIEIPNENTDVFIRAFKNRLSTLEGLYKKTMAKHDELLNSTEAGDYLSKITELEGEEKGLALTIEKLRTKIIDREGLLNNRTTAHTRKSLNYTELATDNDYQQSNELPVTSYSKTKEGNQQINLINNGSLVFRTLNGKEVVINKNYLPLNIEFKLINIEDLPLWIKQFVKFLNYYNLDNLNELPESTIIDPIEDQFIKDQLKEHIKCEDIYDFIFVDNSSLKIVNEVKRIFIRKLNFVARQKLWKQVSITEKSNNLALQLNLLNKLVGIEEFINTDKMEIFNLIINRINGQVLQRINAVPIDLSKITPTQYVGIIRNHAEDALEFHEQMKQFYSSERAEVKSNSKNPENIRPIVKKVKRNPETLRPIEQKGKEKSSTNRSIHKELLYFKATITNNRDVIERKLFFSSIRKSATKSIEDESV</sequence>
<dbReference type="KEGG" id="tpf:TPHA_0B03635"/>
<evidence type="ECO:0000313" key="3">
    <source>
        <dbReference type="Proteomes" id="UP000005666"/>
    </source>
</evidence>
<name>G8BPV3_TETPH</name>
<keyword evidence="3" id="KW-1185">Reference proteome</keyword>
<dbReference type="GeneID" id="11535189"/>